<dbReference type="GO" id="GO:0000786">
    <property type="term" value="C:nucleosome"/>
    <property type="evidence" value="ECO:0007669"/>
    <property type="project" value="InterPro"/>
</dbReference>
<keyword evidence="9" id="KW-1185">Reference proteome</keyword>
<dbReference type="GO" id="GO:0003690">
    <property type="term" value="F:double-stranded DNA binding"/>
    <property type="evidence" value="ECO:0007669"/>
    <property type="project" value="TreeGrafter"/>
</dbReference>
<feature type="region of interest" description="Disordered" evidence="6">
    <location>
        <begin position="1"/>
        <end position="24"/>
    </location>
</feature>
<comment type="caution">
    <text evidence="8">The sequence shown here is derived from an EMBL/GenBank/DDBJ whole genome shotgun (WGS) entry which is preliminary data.</text>
</comment>
<feature type="region of interest" description="Disordered" evidence="6">
    <location>
        <begin position="100"/>
        <end position="149"/>
    </location>
</feature>
<evidence type="ECO:0000313" key="8">
    <source>
        <dbReference type="EMBL" id="GAA0149755.1"/>
    </source>
</evidence>
<evidence type="ECO:0000256" key="3">
    <source>
        <dbReference type="ARBA" id="ARBA00022454"/>
    </source>
</evidence>
<gene>
    <name evidence="8" type="ORF">LIER_08857</name>
</gene>
<dbReference type="Proteomes" id="UP001454036">
    <property type="component" value="Unassembled WGS sequence"/>
</dbReference>
<evidence type="ECO:0000256" key="2">
    <source>
        <dbReference type="ARBA" id="ARBA00004286"/>
    </source>
</evidence>
<accession>A0AAV3PDN2</accession>
<dbReference type="SMART" id="SM00526">
    <property type="entry name" value="H15"/>
    <property type="match status" value="1"/>
</dbReference>
<keyword evidence="4" id="KW-0238">DNA-binding</keyword>
<feature type="domain" description="H15" evidence="7">
    <location>
        <begin position="23"/>
        <end position="93"/>
    </location>
</feature>
<dbReference type="CDD" id="cd00073">
    <property type="entry name" value="H15"/>
    <property type="match status" value="1"/>
</dbReference>
<evidence type="ECO:0000256" key="5">
    <source>
        <dbReference type="ARBA" id="ARBA00023242"/>
    </source>
</evidence>
<proteinExistence type="predicted"/>
<sequence length="149" mass="16385">MTTTTQLKKITVPKKPKTPNTTSHPTYFQMIKEALLALHEKSGSSPHAIAKHMEAKHKAVLPSNFRKILATQLKNSAAKGKLIKVKASFKLSEAVKKITKPISKSKKTRTRKTKKVTKVAPVKPTKKRLGPKKMKSPAAKRANKASAKA</sequence>
<evidence type="ECO:0000256" key="1">
    <source>
        <dbReference type="ARBA" id="ARBA00004123"/>
    </source>
</evidence>
<evidence type="ECO:0000256" key="6">
    <source>
        <dbReference type="SAM" id="MobiDB-lite"/>
    </source>
</evidence>
<feature type="compositionally biased region" description="Basic residues" evidence="6">
    <location>
        <begin position="100"/>
        <end position="117"/>
    </location>
</feature>
<dbReference type="PROSITE" id="PS51504">
    <property type="entry name" value="H15"/>
    <property type="match status" value="1"/>
</dbReference>
<name>A0AAV3PDN2_LITER</name>
<dbReference type="AlphaFoldDB" id="A0AAV3PDN2"/>
<keyword evidence="5" id="KW-0539">Nucleus</keyword>
<dbReference type="InterPro" id="IPR005818">
    <property type="entry name" value="Histone_H1/H5_H15"/>
</dbReference>
<dbReference type="PANTHER" id="PTHR11467">
    <property type="entry name" value="HISTONE H1"/>
    <property type="match status" value="1"/>
</dbReference>
<dbReference type="GO" id="GO:0031492">
    <property type="term" value="F:nucleosomal DNA binding"/>
    <property type="evidence" value="ECO:0007669"/>
    <property type="project" value="TreeGrafter"/>
</dbReference>
<feature type="compositionally biased region" description="Basic residues" evidence="6">
    <location>
        <begin position="124"/>
        <end position="135"/>
    </location>
</feature>
<feature type="compositionally biased region" description="Low complexity" evidence="6">
    <location>
        <begin position="136"/>
        <end position="149"/>
    </location>
</feature>
<evidence type="ECO:0000256" key="4">
    <source>
        <dbReference type="ARBA" id="ARBA00023125"/>
    </source>
</evidence>
<dbReference type="GO" id="GO:0006334">
    <property type="term" value="P:nucleosome assembly"/>
    <property type="evidence" value="ECO:0007669"/>
    <property type="project" value="InterPro"/>
</dbReference>
<dbReference type="Gene3D" id="1.10.10.10">
    <property type="entry name" value="Winged helix-like DNA-binding domain superfamily/Winged helix DNA-binding domain"/>
    <property type="match status" value="1"/>
</dbReference>
<dbReference type="GO" id="GO:0030261">
    <property type="term" value="P:chromosome condensation"/>
    <property type="evidence" value="ECO:0007669"/>
    <property type="project" value="TreeGrafter"/>
</dbReference>
<dbReference type="InterPro" id="IPR036390">
    <property type="entry name" value="WH_DNA-bd_sf"/>
</dbReference>
<dbReference type="GO" id="GO:0045910">
    <property type="term" value="P:negative regulation of DNA recombination"/>
    <property type="evidence" value="ECO:0007669"/>
    <property type="project" value="TreeGrafter"/>
</dbReference>
<keyword evidence="3" id="KW-0158">Chromosome</keyword>
<dbReference type="EMBL" id="BAABME010001462">
    <property type="protein sequence ID" value="GAA0149755.1"/>
    <property type="molecule type" value="Genomic_DNA"/>
</dbReference>
<evidence type="ECO:0000313" key="9">
    <source>
        <dbReference type="Proteomes" id="UP001454036"/>
    </source>
</evidence>
<dbReference type="GO" id="GO:0005634">
    <property type="term" value="C:nucleus"/>
    <property type="evidence" value="ECO:0007669"/>
    <property type="project" value="UniProtKB-SubCell"/>
</dbReference>
<dbReference type="SUPFAM" id="SSF46785">
    <property type="entry name" value="Winged helix' DNA-binding domain"/>
    <property type="match status" value="1"/>
</dbReference>
<reference evidence="8 9" key="1">
    <citation type="submission" date="2024-01" db="EMBL/GenBank/DDBJ databases">
        <title>The complete chloroplast genome sequence of Lithospermum erythrorhizon: insights into the phylogenetic relationship among Boraginaceae species and the maternal lineages of purple gromwells.</title>
        <authorList>
            <person name="Okada T."/>
            <person name="Watanabe K."/>
        </authorList>
    </citation>
    <scope>NUCLEOTIDE SEQUENCE [LARGE SCALE GENOMIC DNA]</scope>
</reference>
<comment type="subcellular location">
    <subcellularLocation>
        <location evidence="2">Chromosome</location>
    </subcellularLocation>
    <subcellularLocation>
        <location evidence="1">Nucleus</location>
    </subcellularLocation>
</comment>
<dbReference type="InterPro" id="IPR036388">
    <property type="entry name" value="WH-like_DNA-bd_sf"/>
</dbReference>
<evidence type="ECO:0000259" key="7">
    <source>
        <dbReference type="PROSITE" id="PS51504"/>
    </source>
</evidence>
<dbReference type="PANTHER" id="PTHR11467:SF36">
    <property type="entry name" value="HISTONE 24-RELATED"/>
    <property type="match status" value="1"/>
</dbReference>
<protein>
    <submittedName>
        <fullName evidence="8">Chromatin/chromatin-binding, or -regulatory protein</fullName>
    </submittedName>
</protein>
<organism evidence="8 9">
    <name type="scientific">Lithospermum erythrorhizon</name>
    <name type="common">Purple gromwell</name>
    <name type="synonym">Lithospermum officinale var. erythrorhizon</name>
    <dbReference type="NCBI Taxonomy" id="34254"/>
    <lineage>
        <taxon>Eukaryota</taxon>
        <taxon>Viridiplantae</taxon>
        <taxon>Streptophyta</taxon>
        <taxon>Embryophyta</taxon>
        <taxon>Tracheophyta</taxon>
        <taxon>Spermatophyta</taxon>
        <taxon>Magnoliopsida</taxon>
        <taxon>eudicotyledons</taxon>
        <taxon>Gunneridae</taxon>
        <taxon>Pentapetalae</taxon>
        <taxon>asterids</taxon>
        <taxon>lamiids</taxon>
        <taxon>Boraginales</taxon>
        <taxon>Boraginaceae</taxon>
        <taxon>Boraginoideae</taxon>
        <taxon>Lithospermeae</taxon>
        <taxon>Lithospermum</taxon>
    </lineage>
</organism>
<dbReference type="Pfam" id="PF00538">
    <property type="entry name" value="Linker_histone"/>
    <property type="match status" value="1"/>
</dbReference>